<dbReference type="OrthoDB" id="2469560at2"/>
<dbReference type="Gene3D" id="3.40.50.150">
    <property type="entry name" value="Vaccinia Virus protein VP39"/>
    <property type="match status" value="1"/>
</dbReference>
<organism evidence="1 2">
    <name type="scientific">Tautonia plasticadhaerens</name>
    <dbReference type="NCBI Taxonomy" id="2527974"/>
    <lineage>
        <taxon>Bacteria</taxon>
        <taxon>Pseudomonadati</taxon>
        <taxon>Planctomycetota</taxon>
        <taxon>Planctomycetia</taxon>
        <taxon>Isosphaerales</taxon>
        <taxon>Isosphaeraceae</taxon>
        <taxon>Tautonia</taxon>
    </lineage>
</organism>
<dbReference type="Pfam" id="PF13578">
    <property type="entry name" value="Methyltransf_24"/>
    <property type="match status" value="1"/>
</dbReference>
<reference evidence="1 2" key="1">
    <citation type="submission" date="2019-02" db="EMBL/GenBank/DDBJ databases">
        <title>Deep-cultivation of Planctomycetes and their phenomic and genomic characterization uncovers novel biology.</title>
        <authorList>
            <person name="Wiegand S."/>
            <person name="Jogler M."/>
            <person name="Boedeker C."/>
            <person name="Pinto D."/>
            <person name="Vollmers J."/>
            <person name="Rivas-Marin E."/>
            <person name="Kohn T."/>
            <person name="Peeters S.H."/>
            <person name="Heuer A."/>
            <person name="Rast P."/>
            <person name="Oberbeckmann S."/>
            <person name="Bunk B."/>
            <person name="Jeske O."/>
            <person name="Meyerdierks A."/>
            <person name="Storesund J.E."/>
            <person name="Kallscheuer N."/>
            <person name="Luecker S."/>
            <person name="Lage O.M."/>
            <person name="Pohl T."/>
            <person name="Merkel B.J."/>
            <person name="Hornburger P."/>
            <person name="Mueller R.-W."/>
            <person name="Bruemmer F."/>
            <person name="Labrenz M."/>
            <person name="Spormann A.M."/>
            <person name="Op den Camp H."/>
            <person name="Overmann J."/>
            <person name="Amann R."/>
            <person name="Jetten M.S.M."/>
            <person name="Mascher T."/>
            <person name="Medema M.H."/>
            <person name="Devos D.P."/>
            <person name="Kaster A.-K."/>
            <person name="Ovreas L."/>
            <person name="Rohde M."/>
            <person name="Galperin M.Y."/>
            <person name="Jogler C."/>
        </authorList>
    </citation>
    <scope>NUCLEOTIDE SEQUENCE [LARGE SCALE GENOMIC DNA]</scope>
    <source>
        <strain evidence="1 2">ElP</strain>
    </source>
</reference>
<evidence type="ECO:0000313" key="2">
    <source>
        <dbReference type="Proteomes" id="UP000317835"/>
    </source>
</evidence>
<name>A0A518GWT5_9BACT</name>
<dbReference type="AlphaFoldDB" id="A0A518GWT5"/>
<evidence type="ECO:0008006" key="3">
    <source>
        <dbReference type="Google" id="ProtNLM"/>
    </source>
</evidence>
<accession>A0A518GWT5</accession>
<dbReference type="KEGG" id="tpla:ElP_08990"/>
<dbReference type="SUPFAM" id="SSF53335">
    <property type="entry name" value="S-adenosyl-L-methionine-dependent methyltransferases"/>
    <property type="match status" value="1"/>
</dbReference>
<protein>
    <recommendedName>
        <fullName evidence="3">Class I SAM-dependent methyltransferase</fullName>
    </recommendedName>
</protein>
<dbReference type="InterPro" id="IPR029063">
    <property type="entry name" value="SAM-dependent_MTases_sf"/>
</dbReference>
<keyword evidence="2" id="KW-1185">Reference proteome</keyword>
<evidence type="ECO:0000313" key="1">
    <source>
        <dbReference type="EMBL" id="QDV33057.1"/>
    </source>
</evidence>
<dbReference type="EMBL" id="CP036426">
    <property type="protein sequence ID" value="QDV33057.1"/>
    <property type="molecule type" value="Genomic_DNA"/>
</dbReference>
<proteinExistence type="predicted"/>
<dbReference type="RefSeq" id="WP_145267478.1">
    <property type="nucleotide sequence ID" value="NZ_CP036426.1"/>
</dbReference>
<sequence length="266" mass="29971">MYPFWPTLIKPLMMAADPRTIVEVGSEAGKNTSNLLEYCRERDAVLHAIDPAPKFDVGRWQQQHVGRLTVHRGLSLEILPRLSHYDCVFLDGDHNWYTVREELRIIDETAARTGRLLPLVFLHDMGWPYARRDLYYNPASIPEAHRQPYRRKGIAPGASALAERGGHNADLCNAEHEGGPRNGVLTAVEDYVKEAARPLRLVVIPGFSGLGILFDPDRFAQTPAFTKLIQNFSLSPLLARYIETLERSRIALMVRPAPQPPPPAPR</sequence>
<gene>
    <name evidence="1" type="ORF">ElP_08990</name>
</gene>
<dbReference type="Proteomes" id="UP000317835">
    <property type="component" value="Chromosome"/>
</dbReference>